<dbReference type="Proteomes" id="UP000664632">
    <property type="component" value="Unassembled WGS sequence"/>
</dbReference>
<organism evidence="5 6">
    <name type="scientific">Candidatus Enterococcus ikei</name>
    <dbReference type="NCBI Taxonomy" id="2815326"/>
    <lineage>
        <taxon>Bacteria</taxon>
        <taxon>Bacillati</taxon>
        <taxon>Bacillota</taxon>
        <taxon>Bacilli</taxon>
        <taxon>Lactobacillales</taxon>
        <taxon>Enterococcaceae</taxon>
        <taxon>Enterococcus</taxon>
    </lineage>
</organism>
<protein>
    <submittedName>
        <fullName evidence="5">Glycerate kinase</fullName>
    </submittedName>
</protein>
<dbReference type="PANTHER" id="PTHR21599">
    <property type="entry name" value="GLYCERATE KINASE"/>
    <property type="match status" value="1"/>
</dbReference>
<accession>A0ABS3GVQ4</accession>
<dbReference type="Gene3D" id="3.90.1510.10">
    <property type="entry name" value="Glycerate kinase, domain 2"/>
    <property type="match status" value="1"/>
</dbReference>
<dbReference type="PIRSF" id="PIRSF006078">
    <property type="entry name" value="GlxK"/>
    <property type="match status" value="1"/>
</dbReference>
<reference evidence="5 6" key="1">
    <citation type="submission" date="2021-03" db="EMBL/GenBank/DDBJ databases">
        <title>Enterococcal diversity collection.</title>
        <authorList>
            <person name="Gilmore M.S."/>
            <person name="Schwartzman J."/>
            <person name="Van Tyne D."/>
            <person name="Martin M."/>
            <person name="Earl A.M."/>
            <person name="Manson A.L."/>
            <person name="Straub T."/>
            <person name="Salamzade R."/>
            <person name="Saavedra J."/>
            <person name="Lebreton F."/>
            <person name="Prichula J."/>
            <person name="Schaufler K."/>
            <person name="Gaca A."/>
            <person name="Sgardioli B."/>
            <person name="Wagenaar J."/>
            <person name="Strong T."/>
        </authorList>
    </citation>
    <scope>NUCLEOTIDE SEQUENCE [LARGE SCALE GENOMIC DNA]</scope>
    <source>
        <strain evidence="5 6">DIV0869a</strain>
    </source>
</reference>
<dbReference type="InterPro" id="IPR036129">
    <property type="entry name" value="Glycerate_kinase_sf"/>
</dbReference>
<dbReference type="Pfam" id="PF02595">
    <property type="entry name" value="Gly_kinase"/>
    <property type="match status" value="1"/>
</dbReference>
<evidence type="ECO:0000256" key="2">
    <source>
        <dbReference type="ARBA" id="ARBA00022679"/>
    </source>
</evidence>
<evidence type="ECO:0000256" key="1">
    <source>
        <dbReference type="ARBA" id="ARBA00006284"/>
    </source>
</evidence>
<dbReference type="InterPro" id="IPR004381">
    <property type="entry name" value="Glycerate_kinase"/>
</dbReference>
<comment type="caution">
    <text evidence="5">The sequence shown here is derived from an EMBL/GenBank/DDBJ whole genome shotgun (WGS) entry which is preliminary data.</text>
</comment>
<dbReference type="SUPFAM" id="SSF110738">
    <property type="entry name" value="Glycerate kinase I"/>
    <property type="match status" value="1"/>
</dbReference>
<keyword evidence="6" id="KW-1185">Reference proteome</keyword>
<keyword evidence="2 4" id="KW-0808">Transferase</keyword>
<evidence type="ECO:0000256" key="3">
    <source>
        <dbReference type="ARBA" id="ARBA00022777"/>
    </source>
</evidence>
<dbReference type="InterPro" id="IPR018197">
    <property type="entry name" value="Glycerate_kinase_RE-like"/>
</dbReference>
<dbReference type="EMBL" id="JAFLWD010000007">
    <property type="protein sequence ID" value="MBO0439337.1"/>
    <property type="molecule type" value="Genomic_DNA"/>
</dbReference>
<dbReference type="InterPro" id="IPR018193">
    <property type="entry name" value="Glyc_kinase_flavodox-like_fold"/>
</dbReference>
<evidence type="ECO:0000313" key="6">
    <source>
        <dbReference type="Proteomes" id="UP000664632"/>
    </source>
</evidence>
<evidence type="ECO:0000313" key="5">
    <source>
        <dbReference type="EMBL" id="MBO0439337.1"/>
    </source>
</evidence>
<dbReference type="Gene3D" id="3.40.50.10350">
    <property type="entry name" value="Glycerate kinase, domain 1"/>
    <property type="match status" value="1"/>
</dbReference>
<comment type="similarity">
    <text evidence="1 4">Belongs to the glycerate kinase type-1 family.</text>
</comment>
<evidence type="ECO:0000256" key="4">
    <source>
        <dbReference type="PIRNR" id="PIRNR006078"/>
    </source>
</evidence>
<dbReference type="RefSeq" id="WP_207111437.1">
    <property type="nucleotide sequence ID" value="NZ_JAFLWD010000007.1"/>
</dbReference>
<dbReference type="PANTHER" id="PTHR21599:SF0">
    <property type="entry name" value="GLYCERATE KINASE"/>
    <property type="match status" value="1"/>
</dbReference>
<keyword evidence="3 4" id="KW-0418">Kinase</keyword>
<proteinExistence type="inferred from homology"/>
<name>A0ABS3GVQ4_9ENTE</name>
<sequence>MKILVAMDSFKGSATSIEVGEAVKKGIEESFKEEQTVPIKVTPIADGGEGTIEAIFYTTPNSIHTEHVQGPLFHQEVTAKYGIYDETVVLEVAETSGIMLVEKKDLDPWQATSYGLGQLLKKNIEAGYRKFIIGLGGSATNDAGIGLLSALGYDFLDEKGQNLGYLLKDMKHLSRIDASSILPELAECSIRIASDVKNPLNGQNGATYIFGKQKGVTKENRKEIDRILEKFAFLTNELTKTFYQVTPGSGAAGGLGFTLLSYFKSEIVSGFEEVATIIDLEKEIEQADIIITGEGMLDAQSMMGKVPVAIAKMAKKHYKPVIAISGSVSEDAVQCNNEGIDAFFPTIRRIASEQNILDKENTINAVRETAQQLFRFGQLFK</sequence>
<dbReference type="NCBIfam" id="TIGR00045">
    <property type="entry name" value="glycerate kinase"/>
    <property type="match status" value="1"/>
</dbReference>
<gene>
    <name evidence="5" type="ORF">JZO69_03045</name>
</gene>
<dbReference type="GO" id="GO:0016301">
    <property type="term" value="F:kinase activity"/>
    <property type="evidence" value="ECO:0007669"/>
    <property type="project" value="UniProtKB-KW"/>
</dbReference>